<feature type="chain" id="PRO_5042045311" evidence="1">
    <location>
        <begin position="21"/>
        <end position="283"/>
    </location>
</feature>
<name>A0AAD0XCF8_9GAMM</name>
<dbReference type="EMBL" id="CP033065">
    <property type="protein sequence ID" value="AYM87416.1"/>
    <property type="molecule type" value="Genomic_DNA"/>
</dbReference>
<proteinExistence type="predicted"/>
<dbReference type="RefSeq" id="WP_121637871.1">
    <property type="nucleotide sequence ID" value="NZ_CP033065.1"/>
</dbReference>
<protein>
    <submittedName>
        <fullName evidence="2">Sel1 repeat family protein</fullName>
    </submittedName>
</protein>
<keyword evidence="1" id="KW-0732">Signal</keyword>
<dbReference type="Proteomes" id="UP000279995">
    <property type="component" value="Chromosome I"/>
</dbReference>
<dbReference type="PANTHER" id="PTHR11102">
    <property type="entry name" value="SEL-1-LIKE PROTEIN"/>
    <property type="match status" value="1"/>
</dbReference>
<dbReference type="Pfam" id="PF08238">
    <property type="entry name" value="Sel1"/>
    <property type="match status" value="3"/>
</dbReference>
<organism evidence="2 3">
    <name type="scientific">Pseudoalteromonas agarivorans</name>
    <dbReference type="NCBI Taxonomy" id="176102"/>
    <lineage>
        <taxon>Bacteria</taxon>
        <taxon>Pseudomonadati</taxon>
        <taxon>Pseudomonadota</taxon>
        <taxon>Gammaproteobacteria</taxon>
        <taxon>Alteromonadales</taxon>
        <taxon>Pseudoalteromonadaceae</taxon>
        <taxon>Pseudoalteromonas</taxon>
    </lineage>
</organism>
<evidence type="ECO:0000313" key="2">
    <source>
        <dbReference type="EMBL" id="AYM87416.1"/>
    </source>
</evidence>
<evidence type="ECO:0000256" key="1">
    <source>
        <dbReference type="SAM" id="SignalP"/>
    </source>
</evidence>
<gene>
    <name evidence="2" type="ORF">D9T18_12370</name>
</gene>
<dbReference type="Gene3D" id="1.25.40.10">
    <property type="entry name" value="Tetratricopeptide repeat domain"/>
    <property type="match status" value="1"/>
</dbReference>
<reference evidence="2 3" key="1">
    <citation type="submission" date="2018-10" db="EMBL/GenBank/DDBJ databases">
        <title>Complete Genome Sequence and Transcriptomic Profiles of a Marine Bacterium, Pseudoalteromonas agarivorans Hao 2018.</title>
        <authorList>
            <person name="Hao L."/>
        </authorList>
    </citation>
    <scope>NUCLEOTIDE SEQUENCE [LARGE SCALE GENOMIC DNA]</scope>
    <source>
        <strain evidence="2 3">Hao 2018</strain>
    </source>
</reference>
<dbReference type="SMART" id="SM00671">
    <property type="entry name" value="SEL1"/>
    <property type="match status" value="3"/>
</dbReference>
<sequence>MRLFLILTQVIILSLSPALSAKTNFEHNIKVESCSSEKCKEEFKKLKRYSRQQIPLAQEMLGTFYYNGYGVEQDLKKARRYFYEAARWGLPNSQFKLGIMMIEGQGGEVNKSLGFTNLRHAAKKLPKANYYIAAYMLTNNPTKDDALEAKEKLELAANKGYVRANFLLAKVYESAILGQSNKEKAIKHYKKAAIKDPRAKLKLAALGIDLPREPENKDIERITVVREKQTMGNFITNIKNMPSMRTAVSSRIKGGKCEDSISCESISGYENLKLFKQGATQGL</sequence>
<dbReference type="InterPro" id="IPR006597">
    <property type="entry name" value="Sel1-like"/>
</dbReference>
<evidence type="ECO:0000313" key="3">
    <source>
        <dbReference type="Proteomes" id="UP000279995"/>
    </source>
</evidence>
<accession>A0AAD0XCF8</accession>
<dbReference type="SUPFAM" id="SSF81901">
    <property type="entry name" value="HCP-like"/>
    <property type="match status" value="1"/>
</dbReference>
<dbReference type="AlphaFoldDB" id="A0AAD0XCF8"/>
<dbReference type="InterPro" id="IPR050767">
    <property type="entry name" value="Sel1_AlgK"/>
</dbReference>
<dbReference type="PANTHER" id="PTHR11102:SF160">
    <property type="entry name" value="ERAD-ASSOCIATED E3 UBIQUITIN-PROTEIN LIGASE COMPONENT HRD3"/>
    <property type="match status" value="1"/>
</dbReference>
<dbReference type="InterPro" id="IPR011990">
    <property type="entry name" value="TPR-like_helical_dom_sf"/>
</dbReference>
<feature type="signal peptide" evidence="1">
    <location>
        <begin position="1"/>
        <end position="20"/>
    </location>
</feature>